<comment type="caution">
    <text evidence="1">The sequence shown here is derived from an EMBL/GenBank/DDBJ whole genome shotgun (WGS) entry which is preliminary data.</text>
</comment>
<protein>
    <submittedName>
        <fullName evidence="1">Uncharacterized protein</fullName>
    </submittedName>
</protein>
<dbReference type="Proteomes" id="UP000245880">
    <property type="component" value="Unassembled WGS sequence"/>
</dbReference>
<dbReference type="RefSeq" id="WP_109676436.1">
    <property type="nucleotide sequence ID" value="NZ_QGDT01000011.1"/>
</dbReference>
<dbReference type="EMBL" id="QGDT01000011">
    <property type="protein sequence ID" value="PWJ56546.1"/>
    <property type="molecule type" value="Genomic_DNA"/>
</dbReference>
<dbReference type="Gene3D" id="3.40.390.10">
    <property type="entry name" value="Collagenase (Catalytic Domain)"/>
    <property type="match status" value="1"/>
</dbReference>
<sequence length="224" mass="24906">MAAEIHYRASTQRIEVLAHLFFYGQQATTQIGAAIETEINRLFNEPQVSFPVRGQQATVHFTVTQECVDFHQVQQLARHNTDYKNNFIRIEAQNLLTRSFMGFGLGDNAGHWITSDELGFSTTATHEFGHGLGLDHPAHPDFRGSGSPPPIMAARGSLVDAPYQWNPLAQAGAYGGTMKPIYRRVTAEEVRLILEGLTFANTDTYLLGHLSNRLFDPVGRVIPI</sequence>
<dbReference type="InterPro" id="IPR024079">
    <property type="entry name" value="MetalloPept_cat_dom_sf"/>
</dbReference>
<dbReference type="SUPFAM" id="SSF55486">
    <property type="entry name" value="Metalloproteases ('zincins'), catalytic domain"/>
    <property type="match status" value="1"/>
</dbReference>
<accession>A0A316AFI3</accession>
<dbReference type="GO" id="GO:0008237">
    <property type="term" value="F:metallopeptidase activity"/>
    <property type="evidence" value="ECO:0007669"/>
    <property type="project" value="InterPro"/>
</dbReference>
<dbReference type="AlphaFoldDB" id="A0A316AFI3"/>
<evidence type="ECO:0000313" key="2">
    <source>
        <dbReference type="Proteomes" id="UP000245880"/>
    </source>
</evidence>
<gene>
    <name evidence="1" type="ORF">CLV98_11140</name>
</gene>
<name>A0A316AFI3_9BACT</name>
<organism evidence="1 2">
    <name type="scientific">Dyadobacter jejuensis</name>
    <dbReference type="NCBI Taxonomy" id="1082580"/>
    <lineage>
        <taxon>Bacteria</taxon>
        <taxon>Pseudomonadati</taxon>
        <taxon>Bacteroidota</taxon>
        <taxon>Cytophagia</taxon>
        <taxon>Cytophagales</taxon>
        <taxon>Spirosomataceae</taxon>
        <taxon>Dyadobacter</taxon>
    </lineage>
</organism>
<keyword evidence="2" id="KW-1185">Reference proteome</keyword>
<proteinExistence type="predicted"/>
<evidence type="ECO:0000313" key="1">
    <source>
        <dbReference type="EMBL" id="PWJ56546.1"/>
    </source>
</evidence>
<dbReference type="OrthoDB" id="939700at2"/>
<reference evidence="1 2" key="1">
    <citation type="submission" date="2018-03" db="EMBL/GenBank/DDBJ databases">
        <title>Genomic Encyclopedia of Archaeal and Bacterial Type Strains, Phase II (KMG-II): from individual species to whole genera.</title>
        <authorList>
            <person name="Goeker M."/>
        </authorList>
    </citation>
    <scope>NUCLEOTIDE SEQUENCE [LARGE SCALE GENOMIC DNA]</scope>
    <source>
        <strain evidence="1 2">DSM 100346</strain>
    </source>
</reference>